<feature type="region of interest" description="Disordered" evidence="4">
    <location>
        <begin position="257"/>
        <end position="311"/>
    </location>
</feature>
<dbReference type="Gene3D" id="3.30.40.10">
    <property type="entry name" value="Zinc/RING finger domain, C3HC4 (zinc finger)"/>
    <property type="match status" value="1"/>
</dbReference>
<feature type="compositionally biased region" description="Low complexity" evidence="4">
    <location>
        <begin position="174"/>
        <end position="184"/>
    </location>
</feature>
<protein>
    <recommendedName>
        <fullName evidence="5">SP-RING-type domain-containing protein</fullName>
    </recommendedName>
</protein>
<feature type="compositionally biased region" description="Low complexity" evidence="4">
    <location>
        <begin position="290"/>
        <end position="311"/>
    </location>
</feature>
<keyword evidence="2" id="KW-0863">Zinc-finger</keyword>
<feature type="compositionally biased region" description="Polar residues" evidence="4">
    <location>
        <begin position="669"/>
        <end position="689"/>
    </location>
</feature>
<accession>A0ABR0JCA6</accession>
<feature type="domain" description="SP-RING-type" evidence="5">
    <location>
        <begin position="966"/>
        <end position="1008"/>
    </location>
</feature>
<evidence type="ECO:0000313" key="6">
    <source>
        <dbReference type="EMBL" id="KAK5060923.1"/>
    </source>
</evidence>
<dbReference type="InterPro" id="IPR004181">
    <property type="entry name" value="Znf_MIZ"/>
</dbReference>
<sequence length="1106" mass="121901">MFVLIAGAIHCGKKRDATQCHFTAFMRDPEMPGPGTPQVSATALNNAAFAGVHTTNTTTHHFLGGPQKSWMTNTQDVNISKGMPARNVQSPKTTVRHRPRASLGTSKTGPPTAPAAGCNQSSAVQSPQQPLLSQSPQNITPTITPISATANANQREATDRDQTSANAHATRNTPQSASAQMPSPSDFPRNAQGPTTISTPTSGIQQAQQDALNLSESGLMVERWNATMSNFAFGEDLVQDSPAQSSTGVQISTFVTPQTIPGGIRGTKRTSDTEPIEGESGDGSRRKKSSSGIIIPFQLPTPHDSPTTSTTGLLSHQLETALDALTGRARTVDMTPVVDDYRMSLLRDACRKNDMFFLATHWILCVWFRQQNTPLSHLKLSSKHVEGLRILERILGSNRQLTREVLDISVNFPSSTSAFLATVSPQDPRGLIESAKTFLNCLATNFPEITNIFSARGWPPCPIELRYALQLPSVVLQKVLYVSLLRGRYADQSGWVEQATRLFDAALEDPAQNAHSASELMATNGHAVAPLAHIFGSQYSRLQSQYTHDLHHQSRRQSARLHAAQSQGHPQIFHAPAQQPLVQENIYHRGLISQPYSSNPNHLTLPGNPTVGHYNGSDRGLTVVSQAPPHHRPPISGNYYVPLGSGVLHNNQIAPHGFTVNNHTQRLSSTSFRHVEARSSTTQAISPAPQSIPLPITHQRGQPSPVQPLIPRDPNFALPLLAIPDPDRRALHQAHLRSLFYEKVGEGAAKPSPGKWFQFVEDLIMLPQLLDAKSGMMRWKVEIPHRLWTRKAKNLEPAGEFLTARRSISDKSIQFRLKCIGAHQDTPLLKMTLSEFCAQSGKWPQCLSVSINNDAWVEFQRKAHHGSDLPADVTEHLQETNEILVCADFTPREVDIVYSMAIEVICIANRNTVLSMMKYITAEESLASITAALKNTNNGKDDEELVISQPVLSIDIVDPFMSTMWVTPVRGQNCHHRDCFDLDAFLDSRKETDGVTSPDQWKCPICEKDARPQMLVMDKFLFGVRQELARTNRLDAKAILVKEDGTWTAKLDHSFSKAHVREKEETETPEPRAGGVLMRDHQSRTPVHQSSTSTPQPDQIIILDDE</sequence>
<gene>
    <name evidence="6" type="ORF">LTR69_005522</name>
</gene>
<evidence type="ECO:0000256" key="2">
    <source>
        <dbReference type="ARBA" id="ARBA00022771"/>
    </source>
</evidence>
<organism evidence="6 7">
    <name type="scientific">Exophiala sideris</name>
    <dbReference type="NCBI Taxonomy" id="1016849"/>
    <lineage>
        <taxon>Eukaryota</taxon>
        <taxon>Fungi</taxon>
        <taxon>Dikarya</taxon>
        <taxon>Ascomycota</taxon>
        <taxon>Pezizomycotina</taxon>
        <taxon>Eurotiomycetes</taxon>
        <taxon>Chaetothyriomycetidae</taxon>
        <taxon>Chaetothyriales</taxon>
        <taxon>Herpotrichiellaceae</taxon>
        <taxon>Exophiala</taxon>
    </lineage>
</organism>
<dbReference type="InterPro" id="IPR013083">
    <property type="entry name" value="Znf_RING/FYVE/PHD"/>
</dbReference>
<evidence type="ECO:0000313" key="7">
    <source>
        <dbReference type="Proteomes" id="UP001345691"/>
    </source>
</evidence>
<feature type="compositionally biased region" description="Polar residues" evidence="4">
    <location>
        <begin position="163"/>
        <end position="173"/>
    </location>
</feature>
<feature type="compositionally biased region" description="Basic and acidic residues" evidence="4">
    <location>
        <begin position="1058"/>
        <end position="1070"/>
    </location>
</feature>
<dbReference type="PANTHER" id="PTHR10782">
    <property type="entry name" value="ZINC FINGER MIZ DOMAIN-CONTAINING PROTEIN"/>
    <property type="match status" value="1"/>
</dbReference>
<comment type="caution">
    <text evidence="6">The sequence shown here is derived from an EMBL/GenBank/DDBJ whole genome shotgun (WGS) entry which is preliminary data.</text>
</comment>
<reference evidence="6 7" key="1">
    <citation type="submission" date="2023-08" db="EMBL/GenBank/DDBJ databases">
        <title>Black Yeasts Isolated from many extreme environments.</title>
        <authorList>
            <person name="Coleine C."/>
            <person name="Stajich J.E."/>
            <person name="Selbmann L."/>
        </authorList>
    </citation>
    <scope>NUCLEOTIDE SEQUENCE [LARGE SCALE GENOMIC DNA]</scope>
    <source>
        <strain evidence="6 7">CCFEE 6328</strain>
    </source>
</reference>
<evidence type="ECO:0000256" key="4">
    <source>
        <dbReference type="SAM" id="MobiDB-lite"/>
    </source>
</evidence>
<keyword evidence="1" id="KW-0479">Metal-binding</keyword>
<keyword evidence="3" id="KW-0862">Zinc</keyword>
<evidence type="ECO:0000256" key="1">
    <source>
        <dbReference type="ARBA" id="ARBA00022723"/>
    </source>
</evidence>
<feature type="compositionally biased region" description="Low complexity" evidence="4">
    <location>
        <begin position="120"/>
        <end position="153"/>
    </location>
</feature>
<evidence type="ECO:0000259" key="5">
    <source>
        <dbReference type="Pfam" id="PF02891"/>
    </source>
</evidence>
<dbReference type="EMBL" id="JAVRRF010000010">
    <property type="protein sequence ID" value="KAK5060923.1"/>
    <property type="molecule type" value="Genomic_DNA"/>
</dbReference>
<feature type="region of interest" description="Disordered" evidence="4">
    <location>
        <begin position="81"/>
        <end position="209"/>
    </location>
</feature>
<dbReference type="Proteomes" id="UP001345691">
    <property type="component" value="Unassembled WGS sequence"/>
</dbReference>
<evidence type="ECO:0000256" key="3">
    <source>
        <dbReference type="ARBA" id="ARBA00022833"/>
    </source>
</evidence>
<feature type="region of interest" description="Disordered" evidence="4">
    <location>
        <begin position="669"/>
        <end position="706"/>
    </location>
</feature>
<feature type="region of interest" description="Disordered" evidence="4">
    <location>
        <begin position="1058"/>
        <end position="1106"/>
    </location>
</feature>
<feature type="compositionally biased region" description="Polar residues" evidence="4">
    <location>
        <begin position="1084"/>
        <end position="1097"/>
    </location>
</feature>
<dbReference type="Pfam" id="PF02891">
    <property type="entry name" value="zf-MIZ"/>
    <property type="match status" value="1"/>
</dbReference>
<name>A0ABR0JCA6_9EURO</name>
<keyword evidence="7" id="KW-1185">Reference proteome</keyword>
<proteinExistence type="predicted"/>
<feature type="compositionally biased region" description="Polar residues" evidence="4">
    <location>
        <begin position="192"/>
        <end position="209"/>
    </location>
</feature>
<dbReference type="PANTHER" id="PTHR10782:SF4">
    <property type="entry name" value="TONALLI, ISOFORM E"/>
    <property type="match status" value="1"/>
</dbReference>